<dbReference type="AlphaFoldDB" id="A0A821F4X8"/>
<reference evidence="2" key="1">
    <citation type="submission" date="2021-02" db="EMBL/GenBank/DDBJ databases">
        <authorList>
            <person name="Nowell W R."/>
        </authorList>
    </citation>
    <scope>NUCLEOTIDE SEQUENCE</scope>
</reference>
<feature type="non-terminal residue" evidence="2">
    <location>
        <position position="1"/>
    </location>
</feature>
<dbReference type="EMBL" id="CAJOBG010085182">
    <property type="protein sequence ID" value="CAF4645911.1"/>
    <property type="molecule type" value="Genomic_DNA"/>
</dbReference>
<evidence type="ECO:0000256" key="1">
    <source>
        <dbReference type="SAM" id="MobiDB-lite"/>
    </source>
</evidence>
<dbReference type="Proteomes" id="UP000663866">
    <property type="component" value="Unassembled WGS sequence"/>
</dbReference>
<feature type="region of interest" description="Disordered" evidence="1">
    <location>
        <begin position="26"/>
        <end position="61"/>
    </location>
</feature>
<protein>
    <submittedName>
        <fullName evidence="2">Uncharacterized protein</fullName>
    </submittedName>
</protein>
<proteinExistence type="predicted"/>
<evidence type="ECO:0000313" key="3">
    <source>
        <dbReference type="Proteomes" id="UP000663866"/>
    </source>
</evidence>
<gene>
    <name evidence="2" type="ORF">OVN521_LOCUS46671</name>
</gene>
<evidence type="ECO:0000313" key="2">
    <source>
        <dbReference type="EMBL" id="CAF4645911.1"/>
    </source>
</evidence>
<comment type="caution">
    <text evidence="2">The sequence shown here is derived from an EMBL/GenBank/DDBJ whole genome shotgun (WGS) entry which is preliminary data.</text>
</comment>
<feature type="non-terminal residue" evidence="2">
    <location>
        <position position="95"/>
    </location>
</feature>
<organism evidence="2 3">
    <name type="scientific">Rotaria magnacalcarata</name>
    <dbReference type="NCBI Taxonomy" id="392030"/>
    <lineage>
        <taxon>Eukaryota</taxon>
        <taxon>Metazoa</taxon>
        <taxon>Spiralia</taxon>
        <taxon>Gnathifera</taxon>
        <taxon>Rotifera</taxon>
        <taxon>Eurotatoria</taxon>
        <taxon>Bdelloidea</taxon>
        <taxon>Philodinida</taxon>
        <taxon>Philodinidae</taxon>
        <taxon>Rotaria</taxon>
    </lineage>
</organism>
<accession>A0A821F4X8</accession>
<sequence length="95" mass="10748">TFATAYSKSIVHSYIRSEIAQILGLNSEQDKASSEPARKKLKSMEDQFQDPDDSSGIDVPDIFGSTTLKNDELDRYLNMPIDDVHKISNPLPFWE</sequence>
<keyword evidence="3" id="KW-1185">Reference proteome</keyword>
<name>A0A821F4X8_9BILA</name>
<feature type="compositionally biased region" description="Basic and acidic residues" evidence="1">
    <location>
        <begin position="28"/>
        <end position="45"/>
    </location>
</feature>